<evidence type="ECO:0000256" key="3">
    <source>
        <dbReference type="ARBA" id="ARBA00023163"/>
    </source>
</evidence>
<dbReference type="Gene3D" id="1.20.120.530">
    <property type="entry name" value="GntR ligand-binding domain-like"/>
    <property type="match status" value="1"/>
</dbReference>
<keyword evidence="1" id="KW-0805">Transcription regulation</keyword>
<evidence type="ECO:0000313" key="5">
    <source>
        <dbReference type="EMBL" id="NJP46815.1"/>
    </source>
</evidence>
<comment type="caution">
    <text evidence="5">The sequence shown here is derived from an EMBL/GenBank/DDBJ whole genome shotgun (WGS) entry which is preliminary data.</text>
</comment>
<accession>A0ABX0ZUZ6</accession>
<name>A0ABX0ZUZ6_9ACTN</name>
<evidence type="ECO:0000256" key="2">
    <source>
        <dbReference type="ARBA" id="ARBA00023125"/>
    </source>
</evidence>
<dbReference type="SUPFAM" id="SSF48008">
    <property type="entry name" value="GntR ligand-binding domain-like"/>
    <property type="match status" value="1"/>
</dbReference>
<keyword evidence="3" id="KW-0804">Transcription</keyword>
<dbReference type="RefSeq" id="WP_167985663.1">
    <property type="nucleotide sequence ID" value="NZ_JAATEJ010000024.1"/>
</dbReference>
<dbReference type="InterPro" id="IPR008920">
    <property type="entry name" value="TF_FadR/GntR_C"/>
</dbReference>
<dbReference type="Pfam" id="PF00392">
    <property type="entry name" value="GntR"/>
    <property type="match status" value="1"/>
</dbReference>
<dbReference type="PANTHER" id="PTHR43537:SF24">
    <property type="entry name" value="GLUCONATE OPERON TRANSCRIPTIONAL REPRESSOR"/>
    <property type="match status" value="1"/>
</dbReference>
<evidence type="ECO:0000259" key="4">
    <source>
        <dbReference type="PROSITE" id="PS50949"/>
    </source>
</evidence>
<dbReference type="PROSITE" id="PS50949">
    <property type="entry name" value="HTH_GNTR"/>
    <property type="match status" value="1"/>
</dbReference>
<feature type="domain" description="HTH gntR-type" evidence="4">
    <location>
        <begin position="14"/>
        <end position="81"/>
    </location>
</feature>
<sequence length="234" mass="25944">MTADRVTMSRESKESKDIQALRFLRSAILSGRYPPQARVTASQVASEAGISIGPVREAMRRLEADGLISYQANVGATVIGMDYQLLSETLEALAILEGSATALAAPFLTEDDFAVLDSVNEAMIAADEAGDLAEVSRHNRRFHHACYERCPNAWLLDLLHRTADRAYIGRRSLFFDVQRRSHQSVQEHQDLIRLIRSNAPREAIEAAVRRHKEPTLVLVRARAREAAQAAQPTG</sequence>
<evidence type="ECO:0000313" key="6">
    <source>
        <dbReference type="Proteomes" id="UP000734511"/>
    </source>
</evidence>
<dbReference type="PANTHER" id="PTHR43537">
    <property type="entry name" value="TRANSCRIPTIONAL REGULATOR, GNTR FAMILY"/>
    <property type="match status" value="1"/>
</dbReference>
<dbReference type="SUPFAM" id="SSF46785">
    <property type="entry name" value="Winged helix' DNA-binding domain"/>
    <property type="match status" value="1"/>
</dbReference>
<dbReference type="SMART" id="SM00895">
    <property type="entry name" value="FCD"/>
    <property type="match status" value="1"/>
</dbReference>
<dbReference type="EMBL" id="JAATEJ010000024">
    <property type="protein sequence ID" value="NJP46815.1"/>
    <property type="molecule type" value="Genomic_DNA"/>
</dbReference>
<organism evidence="5 6">
    <name type="scientific">Actinacidiphila epipremni</name>
    <dbReference type="NCBI Taxonomy" id="2053013"/>
    <lineage>
        <taxon>Bacteria</taxon>
        <taxon>Bacillati</taxon>
        <taxon>Actinomycetota</taxon>
        <taxon>Actinomycetes</taxon>
        <taxon>Kitasatosporales</taxon>
        <taxon>Streptomycetaceae</taxon>
        <taxon>Actinacidiphila</taxon>
    </lineage>
</organism>
<dbReference type="InterPro" id="IPR036390">
    <property type="entry name" value="WH_DNA-bd_sf"/>
</dbReference>
<keyword evidence="6" id="KW-1185">Reference proteome</keyword>
<dbReference type="SMART" id="SM00345">
    <property type="entry name" value="HTH_GNTR"/>
    <property type="match status" value="1"/>
</dbReference>
<keyword evidence="2" id="KW-0238">DNA-binding</keyword>
<proteinExistence type="predicted"/>
<reference evidence="5 6" key="1">
    <citation type="submission" date="2020-03" db="EMBL/GenBank/DDBJ databases">
        <title>WGS of actinomycetes isolated from Thailand.</title>
        <authorList>
            <person name="Thawai C."/>
        </authorList>
    </citation>
    <scope>NUCLEOTIDE SEQUENCE [LARGE SCALE GENOMIC DNA]</scope>
    <source>
        <strain evidence="5 6">PRB2-1</strain>
    </source>
</reference>
<dbReference type="Proteomes" id="UP000734511">
    <property type="component" value="Unassembled WGS sequence"/>
</dbReference>
<gene>
    <name evidence="5" type="ORF">HCN08_25915</name>
</gene>
<dbReference type="InterPro" id="IPR000524">
    <property type="entry name" value="Tscrpt_reg_HTH_GntR"/>
</dbReference>
<evidence type="ECO:0000256" key="1">
    <source>
        <dbReference type="ARBA" id="ARBA00023015"/>
    </source>
</evidence>
<dbReference type="Gene3D" id="1.10.10.10">
    <property type="entry name" value="Winged helix-like DNA-binding domain superfamily/Winged helix DNA-binding domain"/>
    <property type="match status" value="1"/>
</dbReference>
<dbReference type="Pfam" id="PF07729">
    <property type="entry name" value="FCD"/>
    <property type="match status" value="1"/>
</dbReference>
<dbReference type="InterPro" id="IPR036388">
    <property type="entry name" value="WH-like_DNA-bd_sf"/>
</dbReference>
<protein>
    <submittedName>
        <fullName evidence="5">GntR family transcriptional regulator</fullName>
    </submittedName>
</protein>
<dbReference type="InterPro" id="IPR011711">
    <property type="entry name" value="GntR_C"/>
</dbReference>